<evidence type="ECO:0000313" key="4">
    <source>
        <dbReference type="EMBL" id="QBK89020.1"/>
    </source>
</evidence>
<proteinExistence type="predicted"/>
<evidence type="ECO:0000256" key="1">
    <source>
        <dbReference type="ARBA" id="ARBA00004370"/>
    </source>
</evidence>
<evidence type="ECO:0000256" key="2">
    <source>
        <dbReference type="ARBA" id="ARBA00023136"/>
    </source>
</evidence>
<comment type="subcellular location">
    <subcellularLocation>
        <location evidence="1">Membrane</location>
    </subcellularLocation>
</comment>
<keyword evidence="2" id="KW-0472">Membrane</keyword>
<dbReference type="InterPro" id="IPR004241">
    <property type="entry name" value="Atg8-like"/>
</dbReference>
<dbReference type="Pfam" id="PF02991">
    <property type="entry name" value="ATG8"/>
    <property type="match status" value="1"/>
</dbReference>
<dbReference type="InterPro" id="IPR029071">
    <property type="entry name" value="Ubiquitin-like_domsf"/>
</dbReference>
<dbReference type="Gene3D" id="3.10.20.90">
    <property type="entry name" value="Phosphatidylinositol 3-kinase Catalytic Subunit, Chain A, domain 1"/>
    <property type="match status" value="1"/>
</dbReference>
<dbReference type="GO" id="GO:0016020">
    <property type="term" value="C:membrane"/>
    <property type="evidence" value="ECO:0007669"/>
    <property type="project" value="UniProtKB-SubCell"/>
</dbReference>
<gene>
    <name evidence="4" type="ORF">LCMiAC02_01130</name>
</gene>
<sequence>MYVLKYFYSSPKPLTSTSTYEHKMMYHFDKRIKESKYLIEKYPNKIPVIVEKSDRLNVPDISKHKYLFNRNAKFGSVMAKIRKVLGVSSSTEVYFSVNNDIIPKTYYIMNDIYEKYKDKDRNLYLTYDIR</sequence>
<name>A0A481Z1A2_9VIRU</name>
<dbReference type="EMBL" id="MK500407">
    <property type="protein sequence ID" value="QBK89020.1"/>
    <property type="molecule type" value="Genomic_DNA"/>
</dbReference>
<protein>
    <submittedName>
        <fullName evidence="4">Autophagy protein Atg8-like protein</fullName>
    </submittedName>
</protein>
<evidence type="ECO:0000256" key="3">
    <source>
        <dbReference type="ARBA" id="ARBA00023288"/>
    </source>
</evidence>
<reference evidence="4" key="1">
    <citation type="journal article" date="2019" name="MBio">
        <title>Virus Genomes from Deep Sea Sediments Expand the Ocean Megavirome and Support Independent Origins of Viral Gigantism.</title>
        <authorList>
            <person name="Backstrom D."/>
            <person name="Yutin N."/>
            <person name="Jorgensen S.L."/>
            <person name="Dharamshi J."/>
            <person name="Homa F."/>
            <person name="Zaremba-Niedwiedzka K."/>
            <person name="Spang A."/>
            <person name="Wolf Y.I."/>
            <person name="Koonin E.V."/>
            <person name="Ettema T.J."/>
        </authorList>
    </citation>
    <scope>NUCLEOTIDE SEQUENCE</scope>
</reference>
<dbReference type="PANTHER" id="PTHR10969">
    <property type="entry name" value="MICROTUBULE-ASSOCIATED PROTEINS 1A/1B LIGHT CHAIN 3-RELATED"/>
    <property type="match status" value="1"/>
</dbReference>
<keyword evidence="3" id="KW-0449">Lipoprotein</keyword>
<dbReference type="SUPFAM" id="SSF54236">
    <property type="entry name" value="Ubiquitin-like"/>
    <property type="match status" value="1"/>
</dbReference>
<accession>A0A481Z1A2</accession>
<organism evidence="4">
    <name type="scientific">Mimivirus LCMiAC02</name>
    <dbReference type="NCBI Taxonomy" id="2506609"/>
    <lineage>
        <taxon>Viruses</taxon>
        <taxon>Varidnaviria</taxon>
        <taxon>Bamfordvirae</taxon>
        <taxon>Nucleocytoviricota</taxon>
        <taxon>Megaviricetes</taxon>
        <taxon>Imitervirales</taxon>
        <taxon>Mimiviridae</taxon>
        <taxon>Klosneuvirinae</taxon>
    </lineage>
</organism>